<sequence>MGNYYGGTRHLLIKWYISSARCRRQSGVEPLCQNKNTEYEKISKTLRQSTDTLVNIFQGLNQNIALVTEHPRSGNPTQKVSTDGIDPFIQIEFGSFRCVHHLDGERPRSSPSKKREDQLEAIRPIVAPSRSLRLDVVRALAVMALPVMVSSLALIGLLHLHVRIFPHLQN</sequence>
<feature type="transmembrane region" description="Helical" evidence="1">
    <location>
        <begin position="139"/>
        <end position="160"/>
    </location>
</feature>
<accession>A0AAE1E1R6</accession>
<keyword evidence="1" id="KW-1133">Transmembrane helix</keyword>
<evidence type="ECO:0000313" key="3">
    <source>
        <dbReference type="Proteomes" id="UP001283361"/>
    </source>
</evidence>
<dbReference type="Proteomes" id="UP001283361">
    <property type="component" value="Unassembled WGS sequence"/>
</dbReference>
<keyword evidence="1" id="KW-0812">Transmembrane</keyword>
<protein>
    <submittedName>
        <fullName evidence="2">Uncharacterized protein</fullName>
    </submittedName>
</protein>
<gene>
    <name evidence="2" type="ORF">RRG08_010531</name>
</gene>
<keyword evidence="1" id="KW-0472">Membrane</keyword>
<keyword evidence="3" id="KW-1185">Reference proteome</keyword>
<reference evidence="2" key="1">
    <citation type="journal article" date="2023" name="G3 (Bethesda)">
        <title>A reference genome for the long-term kleptoplast-retaining sea slug Elysia crispata morphotype clarki.</title>
        <authorList>
            <person name="Eastman K.E."/>
            <person name="Pendleton A.L."/>
            <person name="Shaikh M.A."/>
            <person name="Suttiyut T."/>
            <person name="Ogas R."/>
            <person name="Tomko P."/>
            <person name="Gavelis G."/>
            <person name="Widhalm J.R."/>
            <person name="Wisecaver J.H."/>
        </authorList>
    </citation>
    <scope>NUCLEOTIDE SEQUENCE</scope>
    <source>
        <strain evidence="2">ECLA1</strain>
    </source>
</reference>
<dbReference type="AlphaFoldDB" id="A0AAE1E1R6"/>
<dbReference type="EMBL" id="JAWDGP010001486">
    <property type="protein sequence ID" value="KAK3791131.1"/>
    <property type="molecule type" value="Genomic_DNA"/>
</dbReference>
<evidence type="ECO:0000256" key="1">
    <source>
        <dbReference type="SAM" id="Phobius"/>
    </source>
</evidence>
<comment type="caution">
    <text evidence="2">The sequence shown here is derived from an EMBL/GenBank/DDBJ whole genome shotgun (WGS) entry which is preliminary data.</text>
</comment>
<name>A0AAE1E1R6_9GAST</name>
<evidence type="ECO:0000313" key="2">
    <source>
        <dbReference type="EMBL" id="KAK3791131.1"/>
    </source>
</evidence>
<proteinExistence type="predicted"/>
<organism evidence="2 3">
    <name type="scientific">Elysia crispata</name>
    <name type="common">lettuce slug</name>
    <dbReference type="NCBI Taxonomy" id="231223"/>
    <lineage>
        <taxon>Eukaryota</taxon>
        <taxon>Metazoa</taxon>
        <taxon>Spiralia</taxon>
        <taxon>Lophotrochozoa</taxon>
        <taxon>Mollusca</taxon>
        <taxon>Gastropoda</taxon>
        <taxon>Heterobranchia</taxon>
        <taxon>Euthyneura</taxon>
        <taxon>Panpulmonata</taxon>
        <taxon>Sacoglossa</taxon>
        <taxon>Placobranchoidea</taxon>
        <taxon>Plakobranchidae</taxon>
        <taxon>Elysia</taxon>
    </lineage>
</organism>